<dbReference type="GO" id="GO:0004601">
    <property type="term" value="F:peroxidase activity"/>
    <property type="evidence" value="ECO:0007669"/>
    <property type="project" value="InterPro"/>
</dbReference>
<dbReference type="InterPro" id="IPR050783">
    <property type="entry name" value="Oxylipin_biosynth_metab"/>
</dbReference>
<dbReference type="EMBL" id="HF935352">
    <property type="protein sequence ID" value="CCX29685.1"/>
    <property type="molecule type" value="Genomic_DNA"/>
</dbReference>
<dbReference type="InterPro" id="IPR019791">
    <property type="entry name" value="Haem_peroxidase_animal"/>
</dbReference>
<keyword evidence="1" id="KW-0479">Metal-binding</keyword>
<evidence type="ECO:0000256" key="2">
    <source>
        <dbReference type="ARBA" id="ARBA00022964"/>
    </source>
</evidence>
<organism evidence="5 6">
    <name type="scientific">Pyronema omphalodes (strain CBS 100304)</name>
    <name type="common">Pyronema confluens</name>
    <dbReference type="NCBI Taxonomy" id="1076935"/>
    <lineage>
        <taxon>Eukaryota</taxon>
        <taxon>Fungi</taxon>
        <taxon>Dikarya</taxon>
        <taxon>Ascomycota</taxon>
        <taxon>Pezizomycotina</taxon>
        <taxon>Pezizomycetes</taxon>
        <taxon>Pezizales</taxon>
        <taxon>Pyronemataceae</taxon>
        <taxon>Pyronema</taxon>
    </lineage>
</organism>
<dbReference type="PROSITE" id="PS50292">
    <property type="entry name" value="PEROXIDASE_3"/>
    <property type="match status" value="1"/>
</dbReference>
<dbReference type="PANTHER" id="PTHR11903:SF13">
    <property type="entry name" value="LINOLEATE 10R-LIPOXYGENASE"/>
    <property type="match status" value="1"/>
</dbReference>
<dbReference type="eggNOG" id="KOG2408">
    <property type="taxonomic scope" value="Eukaryota"/>
</dbReference>
<keyword evidence="2" id="KW-0223">Dioxygenase</keyword>
<dbReference type="SUPFAM" id="SSF48113">
    <property type="entry name" value="Heme-dependent peroxidases"/>
    <property type="match status" value="1"/>
</dbReference>
<dbReference type="InterPro" id="IPR010255">
    <property type="entry name" value="Haem_peroxidase_sf"/>
</dbReference>
<dbReference type="Proteomes" id="UP000018144">
    <property type="component" value="Unassembled WGS sequence"/>
</dbReference>
<keyword evidence="3" id="KW-0560">Oxidoreductase</keyword>
<sequence>MPDLAKAGTPYARTVIGNKHMHGAKPDPELLFDLLMARGPNKPKDNPAGLSSMLYYHASIIIHGMNTLDLRPNRIKLKVRTDMFTKNRTDPTINDSSSSLDLSPLYGNSLEEVSQIQSCRGGQLHHDTFASKRVLRLPPGICVMLVMYNRFHNHVAEKLASSNEGGRCSLSPRLSKEALKKTRAFSKLHA</sequence>
<dbReference type="GO" id="GO:0006979">
    <property type="term" value="P:response to oxidative stress"/>
    <property type="evidence" value="ECO:0007669"/>
    <property type="project" value="InterPro"/>
</dbReference>
<evidence type="ECO:0000256" key="3">
    <source>
        <dbReference type="ARBA" id="ARBA00023002"/>
    </source>
</evidence>
<evidence type="ECO:0000313" key="5">
    <source>
        <dbReference type="EMBL" id="CCX29685.1"/>
    </source>
</evidence>
<protein>
    <submittedName>
        <fullName evidence="5">Similar to Psi-producing oxygenase A acc. no. B0Y6R2</fullName>
    </submittedName>
</protein>
<reference evidence="5 6" key="1">
    <citation type="journal article" date="2013" name="PLoS Genet.">
        <title>The genome and development-dependent transcriptomes of Pyronema confluens: a window into fungal evolution.</title>
        <authorList>
            <person name="Traeger S."/>
            <person name="Altegoer F."/>
            <person name="Freitag M."/>
            <person name="Gabaldon T."/>
            <person name="Kempken F."/>
            <person name="Kumar A."/>
            <person name="Marcet-Houben M."/>
            <person name="Poggeler S."/>
            <person name="Stajich J.E."/>
            <person name="Nowrousian M."/>
        </authorList>
    </citation>
    <scope>NUCLEOTIDE SEQUENCE [LARGE SCALE GENOMIC DNA]</scope>
    <source>
        <strain evidence="6">CBS 100304</strain>
        <tissue evidence="5">Vegetative mycelium</tissue>
    </source>
</reference>
<dbReference type="PANTHER" id="PTHR11903">
    <property type="entry name" value="PROSTAGLANDIN G/H SYNTHASE"/>
    <property type="match status" value="1"/>
</dbReference>
<keyword evidence="6" id="KW-1185">Reference proteome</keyword>
<dbReference type="Gene3D" id="1.10.640.10">
    <property type="entry name" value="Haem peroxidase domain superfamily, animal type"/>
    <property type="match status" value="1"/>
</dbReference>
<dbReference type="GO" id="GO:0020037">
    <property type="term" value="F:heme binding"/>
    <property type="evidence" value="ECO:0007669"/>
    <property type="project" value="InterPro"/>
</dbReference>
<dbReference type="InterPro" id="IPR037120">
    <property type="entry name" value="Haem_peroxidase_sf_animal"/>
</dbReference>
<dbReference type="GO" id="GO:0006631">
    <property type="term" value="P:fatty acid metabolic process"/>
    <property type="evidence" value="ECO:0007669"/>
    <property type="project" value="UniProtKB-ARBA"/>
</dbReference>
<accession>U4LJY5</accession>
<evidence type="ECO:0000313" key="6">
    <source>
        <dbReference type="Proteomes" id="UP000018144"/>
    </source>
</evidence>
<dbReference type="AlphaFoldDB" id="U4LJY5"/>
<proteinExistence type="predicted"/>
<name>U4LJY5_PYROM</name>
<dbReference type="STRING" id="1076935.U4LJY5"/>
<dbReference type="GO" id="GO:0046872">
    <property type="term" value="F:metal ion binding"/>
    <property type="evidence" value="ECO:0007669"/>
    <property type="project" value="UniProtKB-KW"/>
</dbReference>
<gene>
    <name evidence="5" type="ORF">PCON_07011</name>
</gene>
<dbReference type="OrthoDB" id="823504at2759"/>
<evidence type="ECO:0000256" key="1">
    <source>
        <dbReference type="ARBA" id="ARBA00022723"/>
    </source>
</evidence>
<evidence type="ECO:0000256" key="4">
    <source>
        <dbReference type="ARBA" id="ARBA00023004"/>
    </source>
</evidence>
<keyword evidence="4" id="KW-0408">Iron</keyword>
<dbReference type="GO" id="GO:0051213">
    <property type="term" value="F:dioxygenase activity"/>
    <property type="evidence" value="ECO:0007669"/>
    <property type="project" value="UniProtKB-KW"/>
</dbReference>